<name>A0A368V3H4_MARNT</name>
<dbReference type="GO" id="GO:0071111">
    <property type="term" value="F:cyclic-guanylate-specific phosphodiesterase activity"/>
    <property type="evidence" value="ECO:0007669"/>
    <property type="project" value="InterPro"/>
</dbReference>
<evidence type="ECO:0000313" key="6">
    <source>
        <dbReference type="Proteomes" id="UP000252795"/>
    </source>
</evidence>
<dbReference type="PROSITE" id="PS50887">
    <property type="entry name" value="GGDEF"/>
    <property type="match status" value="1"/>
</dbReference>
<dbReference type="Proteomes" id="UP000253065">
    <property type="component" value="Unassembled WGS sequence"/>
</dbReference>
<dbReference type="PANTHER" id="PTHR33121:SF70">
    <property type="entry name" value="SIGNALING PROTEIN YKOW"/>
    <property type="match status" value="1"/>
</dbReference>
<organism evidence="5 6">
    <name type="scientific">Marinobacter nauticus</name>
    <name type="common">Marinobacter hydrocarbonoclasticus</name>
    <name type="synonym">Marinobacter aquaeolei</name>
    <dbReference type="NCBI Taxonomy" id="2743"/>
    <lineage>
        <taxon>Bacteria</taxon>
        <taxon>Pseudomonadati</taxon>
        <taxon>Pseudomonadota</taxon>
        <taxon>Gammaproteobacteria</taxon>
        <taxon>Pseudomonadales</taxon>
        <taxon>Marinobacteraceae</taxon>
        <taxon>Marinobacter</taxon>
    </lineage>
</organism>
<dbReference type="Pfam" id="PF00990">
    <property type="entry name" value="GGDEF"/>
    <property type="match status" value="1"/>
</dbReference>
<dbReference type="PANTHER" id="PTHR33121">
    <property type="entry name" value="CYCLIC DI-GMP PHOSPHODIESTERASE PDEF"/>
    <property type="match status" value="1"/>
</dbReference>
<dbReference type="InterPro" id="IPR029787">
    <property type="entry name" value="Nucleotide_cyclase"/>
</dbReference>
<evidence type="ECO:0000259" key="3">
    <source>
        <dbReference type="PROSITE" id="PS50887"/>
    </source>
</evidence>
<feature type="transmembrane region" description="Helical" evidence="1">
    <location>
        <begin position="7"/>
        <end position="27"/>
    </location>
</feature>
<dbReference type="CDD" id="cd01948">
    <property type="entry name" value="EAL"/>
    <property type="match status" value="1"/>
</dbReference>
<proteinExistence type="predicted"/>
<keyword evidence="1" id="KW-0472">Membrane</keyword>
<keyword evidence="7" id="KW-1185">Reference proteome</keyword>
<dbReference type="CDD" id="cd01949">
    <property type="entry name" value="GGDEF"/>
    <property type="match status" value="1"/>
</dbReference>
<accession>A0A368V3H4</accession>
<dbReference type="RefSeq" id="WP_113879914.1">
    <property type="nucleotide sequence ID" value="NZ_QNSA01000006.1"/>
</dbReference>
<gene>
    <name evidence="5" type="ORF">DET51_106276</name>
    <name evidence="4" type="ORF">DET64_106275</name>
</gene>
<dbReference type="Gene3D" id="3.30.450.20">
    <property type="entry name" value="PAS domain"/>
    <property type="match status" value="1"/>
</dbReference>
<dbReference type="Gene3D" id="3.20.20.450">
    <property type="entry name" value="EAL domain"/>
    <property type="match status" value="1"/>
</dbReference>
<dbReference type="SMART" id="SM00052">
    <property type="entry name" value="EAL"/>
    <property type="match status" value="1"/>
</dbReference>
<dbReference type="Gene3D" id="3.30.70.270">
    <property type="match status" value="1"/>
</dbReference>
<dbReference type="NCBIfam" id="TIGR00254">
    <property type="entry name" value="GGDEF"/>
    <property type="match status" value="1"/>
</dbReference>
<reference evidence="5 6" key="1">
    <citation type="submission" date="2018-07" db="EMBL/GenBank/DDBJ databases">
        <title>Freshwater and sediment microbial communities from various areas in North America, analyzing microbe dynamics in response to fracking.</title>
        <authorList>
            <person name="Lamendella R."/>
        </authorList>
    </citation>
    <scope>NUCLEOTIDE SEQUENCE [LARGE SCALE GENOMIC DNA]</scope>
    <source>
        <strain evidence="5 6">114E</strain>
        <strain evidence="4 7">114E_o</strain>
    </source>
</reference>
<dbReference type="EMBL" id="QNSA01000006">
    <property type="protein sequence ID" value="RBP73414.1"/>
    <property type="molecule type" value="Genomic_DNA"/>
</dbReference>
<evidence type="ECO:0000313" key="4">
    <source>
        <dbReference type="EMBL" id="RBP73414.1"/>
    </source>
</evidence>
<dbReference type="AlphaFoldDB" id="A0A368V3H4"/>
<dbReference type="EMBL" id="QPJB01000006">
    <property type="protein sequence ID" value="RCW34234.1"/>
    <property type="molecule type" value="Genomic_DNA"/>
</dbReference>
<evidence type="ECO:0000256" key="1">
    <source>
        <dbReference type="SAM" id="Phobius"/>
    </source>
</evidence>
<evidence type="ECO:0000313" key="5">
    <source>
        <dbReference type="EMBL" id="RCW34234.1"/>
    </source>
</evidence>
<evidence type="ECO:0000313" key="7">
    <source>
        <dbReference type="Proteomes" id="UP000253065"/>
    </source>
</evidence>
<dbReference type="InterPro" id="IPR035919">
    <property type="entry name" value="EAL_sf"/>
</dbReference>
<dbReference type="SUPFAM" id="SSF141868">
    <property type="entry name" value="EAL domain-like"/>
    <property type="match status" value="1"/>
</dbReference>
<dbReference type="InterPro" id="IPR001633">
    <property type="entry name" value="EAL_dom"/>
</dbReference>
<keyword evidence="1" id="KW-1133">Transmembrane helix</keyword>
<dbReference type="PROSITE" id="PS50883">
    <property type="entry name" value="EAL"/>
    <property type="match status" value="1"/>
</dbReference>
<keyword evidence="1" id="KW-0812">Transmembrane</keyword>
<dbReference type="InterPro" id="IPR000160">
    <property type="entry name" value="GGDEF_dom"/>
</dbReference>
<dbReference type="Proteomes" id="UP000252795">
    <property type="component" value="Unassembled WGS sequence"/>
</dbReference>
<feature type="domain" description="GGDEF" evidence="3">
    <location>
        <begin position="363"/>
        <end position="494"/>
    </location>
</feature>
<dbReference type="InterPro" id="IPR043128">
    <property type="entry name" value="Rev_trsase/Diguanyl_cyclase"/>
</dbReference>
<dbReference type="SUPFAM" id="SSF55073">
    <property type="entry name" value="Nucleotide cyclase"/>
    <property type="match status" value="1"/>
</dbReference>
<dbReference type="InterPro" id="IPR050706">
    <property type="entry name" value="Cyclic-di-GMP_PDE-like"/>
</dbReference>
<protein>
    <submittedName>
        <fullName evidence="5">Diguanylate cyclase/phosphodiesterase</fullName>
    </submittedName>
</protein>
<comment type="caution">
    <text evidence="5">The sequence shown here is derived from an EMBL/GenBank/DDBJ whole genome shotgun (WGS) entry which is preliminary data.</text>
</comment>
<dbReference type="SMART" id="SM00267">
    <property type="entry name" value="GGDEF"/>
    <property type="match status" value="1"/>
</dbReference>
<feature type="domain" description="EAL" evidence="2">
    <location>
        <begin position="503"/>
        <end position="756"/>
    </location>
</feature>
<feature type="transmembrane region" description="Helical" evidence="1">
    <location>
        <begin position="301"/>
        <end position="319"/>
    </location>
</feature>
<dbReference type="Pfam" id="PF00563">
    <property type="entry name" value="EAL"/>
    <property type="match status" value="1"/>
</dbReference>
<evidence type="ECO:0000259" key="2">
    <source>
        <dbReference type="PROSITE" id="PS50883"/>
    </source>
</evidence>
<sequence>MAALKRNIWTLYFLIVIVGVALLGVSLQQRWQETLSDETAHQLSRAELISQSVHSLFRTQELVLDVVGRELLDSGEPLEEQRETPLLDSILSVNPALVGFGLARPDGTLVRISTNMDASRLPNLLENPSTAEGFRQALESDVMVVGRTYYMEALGAWLIPIRKALRADDGSVVAVMTAGLEIGAEGSVLGQDLHDGPEDSVILFREADKYVQFMSREGATPERYSASQVNVERLSAQRRDFEEGTGKTMADIMASPEAVSFHMTRDQRDYLTAATFDARYQIWTVSETRFAPLYRDFMGTLVPYVIGFVLGAWLLYLLFRVIDRAEGERREELLYRARHDDLTGLLNRAGLLDRLEGRLSQARPFSLVVINIDNFSGINDRFGLEYGDHTLVEFGRRLERLAERHDDLARLGSDEFAIVTPNTNIPSLTDACRALVEDLAQIFEVGRLRLQVGASVGVARYPEDGDSLSKLIRSAHLALYEAKQSRNAVCVYKAEMETAYLRRLNVEQRLRYGLASHALYMVYQPQVNDAGDTIGLEALVRWQDEELGFVSPAEFVDVAEKSGLMIPLGNFVLDTSLREFRQLIDKVQQPLDLAINISVIQFCQPGFVDTVLNALKTHDVSPSSLVLEITETLFMGNFDQVLQTICDLRSHGIRLAMDDFGTGYSSLSLLRQLPLDELKIDKSFVDGIVEDEKAANMVRSIVAIARSHNMSLIAEGVEEQAQAQALINMGCLRFQGYYFSRPVAMTDIGQKLTDTARQNDTPATIRRS</sequence>